<dbReference type="Proteomes" id="UP000435177">
    <property type="component" value="Unassembled WGS sequence"/>
</dbReference>
<dbReference type="Pfam" id="PF17295">
    <property type="entry name" value="DUF5348"/>
    <property type="match status" value="1"/>
</dbReference>
<evidence type="ECO:0000313" key="3">
    <source>
        <dbReference type="Proteomes" id="UP000435177"/>
    </source>
</evidence>
<sequence length="76" mass="9275">MTKIHEIRFQADTKRWNVYDEEEMLYPLRCGDAILIQVGKHFLPSNLELDTDWFVKFGDSKFWLHRHTKYCVRPLF</sequence>
<proteinExistence type="predicted"/>
<dbReference type="Gene3D" id="2.40.10.390">
    <property type="match status" value="1"/>
</dbReference>
<dbReference type="EMBL" id="WOAA01000026">
    <property type="protein sequence ID" value="MUG68398.1"/>
    <property type="molecule type" value="Genomic_DNA"/>
</dbReference>
<protein>
    <recommendedName>
        <fullName evidence="1">DUF5348 domain-containing protein</fullName>
    </recommendedName>
</protein>
<evidence type="ECO:0000259" key="1">
    <source>
        <dbReference type="Pfam" id="PF17295"/>
    </source>
</evidence>
<accession>A0ABW9T6P0</accession>
<comment type="caution">
    <text evidence="2">The sequence shown here is derived from an EMBL/GenBank/DDBJ whole genome shotgun (WGS) entry which is preliminary data.</text>
</comment>
<name>A0ABW9T6P0_9BACL</name>
<dbReference type="RefSeq" id="WP_155618888.1">
    <property type="nucleotide sequence ID" value="NZ_WOAA01000026.1"/>
</dbReference>
<evidence type="ECO:0000313" key="2">
    <source>
        <dbReference type="EMBL" id="MUG68398.1"/>
    </source>
</evidence>
<feature type="domain" description="DUF5348" evidence="1">
    <location>
        <begin position="7"/>
        <end position="73"/>
    </location>
</feature>
<reference evidence="2 3" key="1">
    <citation type="submission" date="2019-11" db="EMBL/GenBank/DDBJ databases">
        <title>Draft genome sequences of five Paenibacillus species of dairy origin.</title>
        <authorList>
            <person name="Olajide A.M."/>
            <person name="Chen S."/>
            <person name="Lapointe G."/>
        </authorList>
    </citation>
    <scope>NUCLEOTIDE SEQUENCE [LARGE SCALE GENOMIC DNA]</scope>
    <source>
        <strain evidence="2 3">3CS1</strain>
    </source>
</reference>
<dbReference type="InterPro" id="IPR035255">
    <property type="entry name" value="DUF5348"/>
</dbReference>
<organism evidence="2 3">
    <name type="scientific">Paenibacillus campinasensis</name>
    <dbReference type="NCBI Taxonomy" id="66347"/>
    <lineage>
        <taxon>Bacteria</taxon>
        <taxon>Bacillati</taxon>
        <taxon>Bacillota</taxon>
        <taxon>Bacilli</taxon>
        <taxon>Bacillales</taxon>
        <taxon>Paenibacillaceae</taxon>
        <taxon>Paenibacillus</taxon>
    </lineage>
</organism>
<gene>
    <name evidence="2" type="ORF">GNP94_20710</name>
</gene>
<keyword evidence="3" id="KW-1185">Reference proteome</keyword>